<evidence type="ECO:0000313" key="2">
    <source>
        <dbReference type="EMBL" id="AHG64096.1"/>
    </source>
</evidence>
<dbReference type="Proteomes" id="UP000019095">
    <property type="component" value="Chromosome"/>
</dbReference>
<dbReference type="STRING" id="1247726.MIM_c20170"/>
<dbReference type="InterPro" id="IPR002539">
    <property type="entry name" value="MaoC-like_dom"/>
</dbReference>
<dbReference type="SUPFAM" id="SSF54637">
    <property type="entry name" value="Thioesterase/thiol ester dehydrase-isomerase"/>
    <property type="match status" value="1"/>
</dbReference>
<proteinExistence type="predicted"/>
<dbReference type="Pfam" id="PF01575">
    <property type="entry name" value="MaoC_dehydratas"/>
    <property type="match status" value="1"/>
</dbReference>
<evidence type="ECO:0000313" key="3">
    <source>
        <dbReference type="Proteomes" id="UP000019095"/>
    </source>
</evidence>
<keyword evidence="3" id="KW-1185">Reference proteome</keyword>
<dbReference type="HOGENOM" id="CLU_094876_0_0_4"/>
<gene>
    <name evidence="2" type="ORF">MIM_c20170</name>
</gene>
<dbReference type="eggNOG" id="COG2030">
    <property type="taxonomic scope" value="Bacteria"/>
</dbReference>
<feature type="domain" description="MaoC-like" evidence="1">
    <location>
        <begin position="21"/>
        <end position="122"/>
    </location>
</feature>
<dbReference type="InterPro" id="IPR029069">
    <property type="entry name" value="HotDog_dom_sf"/>
</dbReference>
<dbReference type="Gene3D" id="3.10.129.10">
    <property type="entry name" value="Hotdog Thioesterase"/>
    <property type="match status" value="1"/>
</dbReference>
<dbReference type="EMBL" id="CP003915">
    <property type="protein sequence ID" value="AHG64096.1"/>
    <property type="molecule type" value="Genomic_DNA"/>
</dbReference>
<sequence length="155" mass="17843">MKEGLYFEEYAEDWTYQSAYCDVTEEGVANFVELHGFTSPTYTDMNYVKSSREYGGRMAPGLHVLSLAEGLLLHAGLTTRRGIFLMELTPRFLKPVFVGDAIANRVRFKSKRLTSKPDRGVVMTDHEVINWKEEIVLSYTSTRMIRTRQYRDEAA</sequence>
<dbReference type="InterPro" id="IPR052342">
    <property type="entry name" value="MCH/BMMD"/>
</dbReference>
<dbReference type="KEGG" id="amim:MIM_c20170"/>
<evidence type="ECO:0000259" key="1">
    <source>
        <dbReference type="Pfam" id="PF01575"/>
    </source>
</evidence>
<dbReference type="PATRIC" id="fig|1247726.3.peg.2220"/>
<dbReference type="RefSeq" id="WP_025372732.1">
    <property type="nucleotide sequence ID" value="NZ_CP003915.1"/>
</dbReference>
<accession>W0PBI0</accession>
<protein>
    <submittedName>
        <fullName evidence="2">MaoC-like domain-containing protein</fullName>
    </submittedName>
</protein>
<reference evidence="2 3" key="1">
    <citation type="journal article" date="2014" name="Microbiology">
        <title>Unravelling the complete genome sequence of Advenella mimigardefordensis strain DPN7T and novel insights in the catabolism of the xenobiotic polythioester precursor 3,3'-dithiodipropionate.</title>
        <authorList>
            <person name="Wubbeler J.H."/>
            <person name="Hiessl S."/>
            <person name="Schuldes J."/>
            <person name="Thurmer A."/>
            <person name="Daniel R."/>
            <person name="Steinbuchel A."/>
        </authorList>
    </citation>
    <scope>NUCLEOTIDE SEQUENCE [LARGE SCALE GENOMIC DNA]</scope>
    <source>
        <strain evidence="3">DSM 17166 / LMG 22922 / DPN7</strain>
    </source>
</reference>
<organism evidence="2 3">
    <name type="scientific">Advenella mimigardefordensis (strain DSM 17166 / LMG 22922 / DPN7)</name>
    <dbReference type="NCBI Taxonomy" id="1247726"/>
    <lineage>
        <taxon>Bacteria</taxon>
        <taxon>Pseudomonadati</taxon>
        <taxon>Pseudomonadota</taxon>
        <taxon>Betaproteobacteria</taxon>
        <taxon>Burkholderiales</taxon>
        <taxon>Alcaligenaceae</taxon>
    </lineage>
</organism>
<dbReference type="PANTHER" id="PTHR43664">
    <property type="entry name" value="MONOAMINE OXIDASE-RELATED"/>
    <property type="match status" value="1"/>
</dbReference>
<dbReference type="AlphaFoldDB" id="W0PBI0"/>
<name>W0PBI0_ADVMD</name>
<dbReference type="OrthoDB" id="6703795at2"/>
<dbReference type="PANTHER" id="PTHR43664:SF1">
    <property type="entry name" value="BETA-METHYLMALYL-COA DEHYDRATASE"/>
    <property type="match status" value="1"/>
</dbReference>